<keyword evidence="6 11" id="KW-0406">Ion transport</keyword>
<evidence type="ECO:0000256" key="1">
    <source>
        <dbReference type="ARBA" id="ARBA00004651"/>
    </source>
</evidence>
<dbReference type="EMBL" id="WFLM01000003">
    <property type="protein sequence ID" value="KAB8039191.1"/>
    <property type="molecule type" value="Genomic_DNA"/>
</dbReference>
<sequence length="123" mass="13672">MTLLYVGIFGLLGVFSRYFIGIIFKKIFNTSFPYDTFIINILGAFLIGIVFVLGSEKNQISPELRAGIMIGFLGGFTTFSSYCLDAIKMFENLKYIQGFLYISLSPIIGTFAAILGILIARKI</sequence>
<accession>A0A6N6VU62</accession>
<dbReference type="PANTHER" id="PTHR28259">
    <property type="entry name" value="FLUORIDE EXPORT PROTEIN 1-RELATED"/>
    <property type="match status" value="1"/>
</dbReference>
<reference evidence="12 13" key="1">
    <citation type="submission" date="2019-10" db="EMBL/GenBank/DDBJ databases">
        <title>New species of Slilvanegrellaceae.</title>
        <authorList>
            <person name="Pitt A."/>
            <person name="Hahn M.W."/>
        </authorList>
    </citation>
    <scope>NUCLEOTIDE SEQUENCE [LARGE SCALE GENOMIC DNA]</scope>
    <source>
        <strain evidence="12 13">SP-Ram-0.45-NSY-1</strain>
    </source>
</reference>
<feature type="binding site" evidence="11">
    <location>
        <position position="77"/>
    </location>
    <ligand>
        <name>Na(+)</name>
        <dbReference type="ChEBI" id="CHEBI:29101"/>
        <note>structural</note>
    </ligand>
</feature>
<comment type="catalytic activity">
    <reaction evidence="10">
        <text>fluoride(in) = fluoride(out)</text>
        <dbReference type="Rhea" id="RHEA:76159"/>
        <dbReference type="ChEBI" id="CHEBI:17051"/>
    </reaction>
    <physiologicalReaction direction="left-to-right" evidence="10">
        <dbReference type="Rhea" id="RHEA:76160"/>
    </physiologicalReaction>
</comment>
<dbReference type="GO" id="GO:0046872">
    <property type="term" value="F:metal ion binding"/>
    <property type="evidence" value="ECO:0007669"/>
    <property type="project" value="UniProtKB-KW"/>
</dbReference>
<keyword evidence="11" id="KW-0915">Sodium</keyword>
<dbReference type="Proteomes" id="UP000437748">
    <property type="component" value="Unassembled WGS sequence"/>
</dbReference>
<dbReference type="HAMAP" id="MF_00454">
    <property type="entry name" value="FluC"/>
    <property type="match status" value="1"/>
</dbReference>
<evidence type="ECO:0000313" key="13">
    <source>
        <dbReference type="Proteomes" id="UP000437748"/>
    </source>
</evidence>
<feature type="transmembrane region" description="Helical" evidence="11">
    <location>
        <begin position="99"/>
        <end position="120"/>
    </location>
</feature>
<comment type="function">
    <text evidence="11">Fluoride-specific ion channel. Important for reducing fluoride concentration in the cell, thus reducing its toxicity.</text>
</comment>
<feature type="transmembrane region" description="Helical" evidence="11">
    <location>
        <begin position="66"/>
        <end position="87"/>
    </location>
</feature>
<gene>
    <name evidence="11 12" type="primary">crcB</name>
    <name evidence="11" type="synonym">fluC</name>
    <name evidence="12" type="ORF">GCL60_10080</name>
</gene>
<protein>
    <recommendedName>
        <fullName evidence="11">Fluoride-specific ion channel FluC</fullName>
    </recommendedName>
</protein>
<keyword evidence="2 11" id="KW-1003">Cell membrane</keyword>
<keyword evidence="13" id="KW-1185">Reference proteome</keyword>
<name>A0A6N6VU62_9BACT</name>
<dbReference type="PANTHER" id="PTHR28259:SF1">
    <property type="entry name" value="FLUORIDE EXPORT PROTEIN 1-RELATED"/>
    <property type="match status" value="1"/>
</dbReference>
<evidence type="ECO:0000256" key="9">
    <source>
        <dbReference type="ARBA" id="ARBA00035120"/>
    </source>
</evidence>
<dbReference type="RefSeq" id="WP_153420590.1">
    <property type="nucleotide sequence ID" value="NZ_WFLM01000003.1"/>
</dbReference>
<keyword evidence="11" id="KW-0813">Transport</keyword>
<feature type="transmembrane region" description="Helical" evidence="11">
    <location>
        <begin position="36"/>
        <end position="54"/>
    </location>
</feature>
<dbReference type="InterPro" id="IPR003691">
    <property type="entry name" value="FluC"/>
</dbReference>
<keyword evidence="5 11" id="KW-1133">Transmembrane helix</keyword>
<organism evidence="12 13">
    <name type="scientific">Silvanigrella paludirubra</name>
    <dbReference type="NCBI Taxonomy" id="2499159"/>
    <lineage>
        <taxon>Bacteria</taxon>
        <taxon>Pseudomonadati</taxon>
        <taxon>Bdellovibrionota</taxon>
        <taxon>Oligoflexia</taxon>
        <taxon>Silvanigrellales</taxon>
        <taxon>Silvanigrellaceae</taxon>
        <taxon>Silvanigrella</taxon>
    </lineage>
</organism>
<dbReference type="GO" id="GO:0005886">
    <property type="term" value="C:plasma membrane"/>
    <property type="evidence" value="ECO:0007669"/>
    <property type="project" value="UniProtKB-SubCell"/>
</dbReference>
<evidence type="ECO:0000256" key="8">
    <source>
        <dbReference type="ARBA" id="ARBA00023303"/>
    </source>
</evidence>
<keyword evidence="7 11" id="KW-0472">Membrane</keyword>
<comment type="similarity">
    <text evidence="9 11">Belongs to the fluoride channel Fluc/FEX (TC 1.A.43) family.</text>
</comment>
<feature type="transmembrane region" description="Helical" evidence="11">
    <location>
        <begin position="6"/>
        <end position="24"/>
    </location>
</feature>
<evidence type="ECO:0000256" key="2">
    <source>
        <dbReference type="ARBA" id="ARBA00022475"/>
    </source>
</evidence>
<evidence type="ECO:0000313" key="12">
    <source>
        <dbReference type="EMBL" id="KAB8039191.1"/>
    </source>
</evidence>
<keyword evidence="4 11" id="KW-0812">Transmembrane</keyword>
<comment type="caution">
    <text evidence="12">The sequence shown here is derived from an EMBL/GenBank/DDBJ whole genome shotgun (WGS) entry which is preliminary data.</text>
</comment>
<evidence type="ECO:0000256" key="6">
    <source>
        <dbReference type="ARBA" id="ARBA00023065"/>
    </source>
</evidence>
<dbReference type="Pfam" id="PF02537">
    <property type="entry name" value="CRCB"/>
    <property type="match status" value="1"/>
</dbReference>
<evidence type="ECO:0000256" key="11">
    <source>
        <dbReference type="HAMAP-Rule" id="MF_00454"/>
    </source>
</evidence>
<dbReference type="NCBIfam" id="TIGR00494">
    <property type="entry name" value="crcB"/>
    <property type="match status" value="1"/>
</dbReference>
<comment type="subcellular location">
    <subcellularLocation>
        <location evidence="1 11">Cell membrane</location>
        <topology evidence="1 11">Multi-pass membrane protein</topology>
    </subcellularLocation>
</comment>
<evidence type="ECO:0000256" key="4">
    <source>
        <dbReference type="ARBA" id="ARBA00022692"/>
    </source>
</evidence>
<keyword evidence="11" id="KW-0479">Metal-binding</keyword>
<evidence type="ECO:0000256" key="7">
    <source>
        <dbReference type="ARBA" id="ARBA00023136"/>
    </source>
</evidence>
<evidence type="ECO:0000256" key="10">
    <source>
        <dbReference type="ARBA" id="ARBA00035585"/>
    </source>
</evidence>
<dbReference type="OrthoDB" id="9806299at2"/>
<dbReference type="GO" id="GO:0140114">
    <property type="term" value="P:cellular detoxification of fluoride"/>
    <property type="evidence" value="ECO:0007669"/>
    <property type="project" value="UniProtKB-UniRule"/>
</dbReference>
<comment type="activity regulation">
    <text evidence="11">Na(+) is not transported, but it plays an essential structural role and its presence is essential for fluoride channel function.</text>
</comment>
<keyword evidence="3" id="KW-0997">Cell inner membrane</keyword>
<evidence type="ECO:0000256" key="3">
    <source>
        <dbReference type="ARBA" id="ARBA00022519"/>
    </source>
</evidence>
<proteinExistence type="inferred from homology"/>
<dbReference type="GO" id="GO:0062054">
    <property type="term" value="F:fluoride channel activity"/>
    <property type="evidence" value="ECO:0007669"/>
    <property type="project" value="UniProtKB-UniRule"/>
</dbReference>
<dbReference type="AlphaFoldDB" id="A0A6N6VU62"/>
<keyword evidence="8 11" id="KW-0407">Ion channel</keyword>
<feature type="binding site" evidence="11">
    <location>
        <position position="74"/>
    </location>
    <ligand>
        <name>Na(+)</name>
        <dbReference type="ChEBI" id="CHEBI:29101"/>
        <note>structural</note>
    </ligand>
</feature>
<evidence type="ECO:0000256" key="5">
    <source>
        <dbReference type="ARBA" id="ARBA00022989"/>
    </source>
</evidence>